<dbReference type="Pfam" id="PF13280">
    <property type="entry name" value="WYL"/>
    <property type="match status" value="1"/>
</dbReference>
<sequence>MRADRLLRLLMLLQRHGRASAPWLAGEMEVSTRTVLRDMEALSAAGVPVYTERGRGGGCVLMEGFTTQASGLTPPEAQALFAWASRETTADLGLGADLTSALAKIAATAPARALEDAEALGGVVVADRRRWFAAVDEVPWLPALREAATQGRRVRLAYASAESAHPSVRTVHPVGIVDHSGRWYLVAEHRRKQRTYRVSRVSAVEVLDVPADLADRRPLAQIWDELRRAFEGRLSPTDAVVLVEPAAAGPVRRLLSMQLAPGSEIEVESGASDGALQTWRLTVRQPHVLGAVAVLMSADLTVVEPQWLIADIVAGAERTLARYGPSTPA</sequence>
<evidence type="ECO:0000256" key="2">
    <source>
        <dbReference type="ARBA" id="ARBA00023163"/>
    </source>
</evidence>
<feature type="domain" description="HTH deoR-type" evidence="3">
    <location>
        <begin position="2"/>
        <end position="60"/>
    </location>
</feature>
<dbReference type="PANTHER" id="PTHR34580:SF1">
    <property type="entry name" value="PROTEIN PAFC"/>
    <property type="match status" value="1"/>
</dbReference>
<organism evidence="4 5">
    <name type="scientific">Luteipulveratus mongoliensis</name>
    <dbReference type="NCBI Taxonomy" id="571913"/>
    <lineage>
        <taxon>Bacteria</taxon>
        <taxon>Bacillati</taxon>
        <taxon>Actinomycetota</taxon>
        <taxon>Actinomycetes</taxon>
        <taxon>Micrococcales</taxon>
        <taxon>Dermacoccaceae</taxon>
        <taxon>Luteipulveratus</taxon>
    </lineage>
</organism>
<dbReference type="EMBL" id="CP011112">
    <property type="protein sequence ID" value="AKU17651.1"/>
    <property type="molecule type" value="Genomic_DNA"/>
</dbReference>
<accession>A0A0K1JLR2</accession>
<gene>
    <name evidence="4" type="ORF">VV02_20385</name>
</gene>
<dbReference type="Pfam" id="PF08279">
    <property type="entry name" value="HTH_11"/>
    <property type="match status" value="1"/>
</dbReference>
<dbReference type="PANTHER" id="PTHR34580">
    <property type="match status" value="1"/>
</dbReference>
<dbReference type="InterPro" id="IPR036388">
    <property type="entry name" value="WH-like_DNA-bd_sf"/>
</dbReference>
<keyword evidence="1" id="KW-0805">Transcription regulation</keyword>
<dbReference type="Gene3D" id="1.10.10.10">
    <property type="entry name" value="Winged helix-like DNA-binding domain superfamily/Winged helix DNA-binding domain"/>
    <property type="match status" value="1"/>
</dbReference>
<dbReference type="OrthoDB" id="3171994at2"/>
<dbReference type="InterPro" id="IPR036390">
    <property type="entry name" value="WH_DNA-bd_sf"/>
</dbReference>
<dbReference type="KEGG" id="lmoi:VV02_20385"/>
<evidence type="ECO:0000259" key="3">
    <source>
        <dbReference type="PROSITE" id="PS51000"/>
    </source>
</evidence>
<dbReference type="InterPro" id="IPR026881">
    <property type="entry name" value="WYL_dom"/>
</dbReference>
<dbReference type="GO" id="GO:0003700">
    <property type="term" value="F:DNA-binding transcription factor activity"/>
    <property type="evidence" value="ECO:0007669"/>
    <property type="project" value="InterPro"/>
</dbReference>
<name>A0A0K1JLR2_9MICO</name>
<reference evidence="4 5" key="1">
    <citation type="submission" date="2015-03" db="EMBL/GenBank/DDBJ databases">
        <title>Luteipulveratus halotolerans sp. nov., a novel actinobacterium (Dermacoccaceae) from Sarawak, Malaysia.</title>
        <authorList>
            <person name="Juboi H."/>
            <person name="Basik A."/>
            <person name="Shamsul S.S."/>
            <person name="Arnold P."/>
            <person name="Schmitt E.K."/>
            <person name="Sanglier J.-J."/>
            <person name="Yeo T."/>
        </authorList>
    </citation>
    <scope>NUCLEOTIDE SEQUENCE [LARGE SCALE GENOMIC DNA]</scope>
    <source>
        <strain evidence="4 5">MN07-A0370</strain>
    </source>
</reference>
<keyword evidence="2" id="KW-0804">Transcription</keyword>
<dbReference type="PROSITE" id="PS52050">
    <property type="entry name" value="WYL"/>
    <property type="match status" value="1"/>
</dbReference>
<dbReference type="PATRIC" id="fig|571913.6.peg.4133"/>
<protein>
    <recommendedName>
        <fullName evidence="3">HTH deoR-type domain-containing protein</fullName>
    </recommendedName>
</protein>
<dbReference type="PROSITE" id="PS51000">
    <property type="entry name" value="HTH_DEOR_2"/>
    <property type="match status" value="1"/>
</dbReference>
<proteinExistence type="predicted"/>
<dbReference type="InterPro" id="IPR013196">
    <property type="entry name" value="HTH_11"/>
</dbReference>
<dbReference type="InterPro" id="IPR001034">
    <property type="entry name" value="DeoR_HTH"/>
</dbReference>
<evidence type="ECO:0000256" key="1">
    <source>
        <dbReference type="ARBA" id="ARBA00023015"/>
    </source>
</evidence>
<dbReference type="PIRSF" id="PIRSF016838">
    <property type="entry name" value="PafC"/>
    <property type="match status" value="1"/>
</dbReference>
<dbReference type="InterPro" id="IPR028349">
    <property type="entry name" value="PafC-like"/>
</dbReference>
<keyword evidence="5" id="KW-1185">Reference proteome</keyword>
<dbReference type="RefSeq" id="WP_052594499.1">
    <property type="nucleotide sequence ID" value="NZ_CP011112.1"/>
</dbReference>
<evidence type="ECO:0000313" key="4">
    <source>
        <dbReference type="EMBL" id="AKU17651.1"/>
    </source>
</evidence>
<dbReference type="Proteomes" id="UP000066480">
    <property type="component" value="Chromosome"/>
</dbReference>
<dbReference type="SUPFAM" id="SSF46785">
    <property type="entry name" value="Winged helix' DNA-binding domain"/>
    <property type="match status" value="1"/>
</dbReference>
<dbReference type="AlphaFoldDB" id="A0A0K1JLR2"/>
<dbReference type="STRING" id="571913.VV02_20385"/>
<evidence type="ECO:0000313" key="5">
    <source>
        <dbReference type="Proteomes" id="UP000066480"/>
    </source>
</evidence>
<dbReference type="InterPro" id="IPR051534">
    <property type="entry name" value="CBASS_pafABC_assoc_protein"/>
</dbReference>